<proteinExistence type="predicted"/>
<evidence type="ECO:0000313" key="1">
    <source>
        <dbReference type="EMBL" id="ARD69287.1"/>
    </source>
</evidence>
<sequence length="49" mass="5511">MKDVTDPEVRSKAKRIGVGWSEGMINSELLIRSKGYAHKNTLILNLNNL</sequence>
<dbReference type="EMBL" id="KY270853">
    <property type="protein sequence ID" value="ARD69287.1"/>
    <property type="molecule type" value="Genomic_DNA"/>
</dbReference>
<reference evidence="1" key="1">
    <citation type="journal article" date="2017" name="Int. J. Antimicrob. Agents">
        <title>Sequencing and comparative genomics analysis of the IncHI2 plasmids pT5282-mphA and p112298-catA and the IncHI5 plasmid pYNKP001-dfrA.</title>
        <authorList>
            <person name="Liang Q."/>
            <person name="Yin Z."/>
            <person name="Zhao Y."/>
            <person name="Liang L."/>
            <person name="Feng J."/>
            <person name="Zhan Z."/>
            <person name="Wang H."/>
            <person name="Song Y."/>
            <person name="Tong Y."/>
            <person name="Wu W."/>
            <person name="Chen W."/>
            <person name="Wang J."/>
            <person name="Jiang L."/>
            <person name="Zhou D."/>
        </authorList>
    </citation>
    <scope>NUCLEOTIDE SEQUENCE</scope>
    <source>
        <strain evidence="1">YNKP001</strain>
        <plasmid evidence="1">pYNKP001-dfrA</plasmid>
    </source>
</reference>
<name>A0A1V0M334_RAOOR</name>
<protein>
    <submittedName>
        <fullName evidence="1">Uncharacterized protein</fullName>
    </submittedName>
</protein>
<dbReference type="AlphaFoldDB" id="A0A1V0M334"/>
<organism evidence="1">
    <name type="scientific">Raoultella ornithinolytica</name>
    <name type="common">Klebsiella ornithinolytica</name>
    <dbReference type="NCBI Taxonomy" id="54291"/>
    <lineage>
        <taxon>Bacteria</taxon>
        <taxon>Pseudomonadati</taxon>
        <taxon>Pseudomonadota</taxon>
        <taxon>Gammaproteobacteria</taxon>
        <taxon>Enterobacterales</taxon>
        <taxon>Enterobacteriaceae</taxon>
        <taxon>Klebsiella/Raoultella group</taxon>
        <taxon>Raoultella</taxon>
    </lineage>
</organism>
<keyword evidence="1" id="KW-0614">Plasmid</keyword>
<geneLocation type="plasmid" evidence="1">
    <name>pYNKP001-dfrA</name>
</geneLocation>
<accession>A0A1V0M334</accession>
<dbReference type="RefSeq" id="WP_024266218.1">
    <property type="nucleotide sequence ID" value="NZ_MT549900.1"/>
</dbReference>